<name>A0A8S3DZ42_9BILA</name>
<organism evidence="1 2">
    <name type="scientific">Rotaria magnacalcarata</name>
    <dbReference type="NCBI Taxonomy" id="392030"/>
    <lineage>
        <taxon>Eukaryota</taxon>
        <taxon>Metazoa</taxon>
        <taxon>Spiralia</taxon>
        <taxon>Gnathifera</taxon>
        <taxon>Rotifera</taxon>
        <taxon>Eurotatoria</taxon>
        <taxon>Bdelloidea</taxon>
        <taxon>Philodinida</taxon>
        <taxon>Philodinidae</taxon>
        <taxon>Rotaria</taxon>
    </lineage>
</organism>
<evidence type="ECO:0000313" key="1">
    <source>
        <dbReference type="EMBL" id="CAF5050939.1"/>
    </source>
</evidence>
<accession>A0A8S3DZ42</accession>
<comment type="caution">
    <text evidence="1">The sequence shown here is derived from an EMBL/GenBank/DDBJ whole genome shotgun (WGS) entry which is preliminary data.</text>
</comment>
<proteinExistence type="predicted"/>
<dbReference type="Proteomes" id="UP000676336">
    <property type="component" value="Unassembled WGS sequence"/>
</dbReference>
<evidence type="ECO:0000313" key="2">
    <source>
        <dbReference type="Proteomes" id="UP000676336"/>
    </source>
</evidence>
<dbReference type="AlphaFoldDB" id="A0A8S3DZ42"/>
<sequence>MSAISEIGSDKQSIETSLNGIHNRLKCYTNDQITIVDDM</sequence>
<feature type="non-terminal residue" evidence="1">
    <location>
        <position position="1"/>
    </location>
</feature>
<reference evidence="1" key="1">
    <citation type="submission" date="2021-02" db="EMBL/GenBank/DDBJ databases">
        <authorList>
            <person name="Nowell W R."/>
        </authorList>
    </citation>
    <scope>NUCLEOTIDE SEQUENCE</scope>
</reference>
<dbReference type="EMBL" id="CAJOBI010225035">
    <property type="protein sequence ID" value="CAF5050939.1"/>
    <property type="molecule type" value="Genomic_DNA"/>
</dbReference>
<protein>
    <submittedName>
        <fullName evidence="1">Uncharacterized protein</fullName>
    </submittedName>
</protein>
<gene>
    <name evidence="1" type="ORF">SMN809_LOCUS59194</name>
</gene>